<keyword evidence="4" id="KW-0812">Transmembrane</keyword>
<dbReference type="CDD" id="cd17352">
    <property type="entry name" value="MFS_MCT_SLC16"/>
    <property type="match status" value="1"/>
</dbReference>
<keyword evidence="4" id="KW-0472">Membrane</keyword>
<dbReference type="Proteomes" id="UP000092666">
    <property type="component" value="Unassembled WGS sequence"/>
</dbReference>
<dbReference type="EMBL" id="KV700139">
    <property type="protein sequence ID" value="OCF30974.1"/>
    <property type="molecule type" value="Genomic_DNA"/>
</dbReference>
<comment type="similarity">
    <text evidence="2">Belongs to the major facilitator superfamily. Monocarboxylate porter (TC 2.A.1.13) family.</text>
</comment>
<feature type="transmembrane region" description="Helical" evidence="4">
    <location>
        <begin position="264"/>
        <end position="283"/>
    </location>
</feature>
<dbReference type="GO" id="GO:0022857">
    <property type="term" value="F:transmembrane transporter activity"/>
    <property type="evidence" value="ECO:0007669"/>
    <property type="project" value="InterPro"/>
</dbReference>
<feature type="transmembrane region" description="Helical" evidence="4">
    <location>
        <begin position="503"/>
        <end position="524"/>
    </location>
</feature>
<evidence type="ECO:0000313" key="5">
    <source>
        <dbReference type="EMBL" id="OCF30974.1"/>
    </source>
</evidence>
<dbReference type="PANTHER" id="PTHR11360:SF315">
    <property type="entry name" value="TRANSPORTER MCH2-RELATED"/>
    <property type="match status" value="1"/>
</dbReference>
<dbReference type="SUPFAM" id="SSF103473">
    <property type="entry name" value="MFS general substrate transporter"/>
    <property type="match status" value="1"/>
</dbReference>
<protein>
    <recommendedName>
        <fullName evidence="7">Major facilitator superfamily (MFS) profile domain-containing protein</fullName>
    </recommendedName>
</protein>
<keyword evidence="6" id="KW-1185">Reference proteome</keyword>
<accession>A0A1B9GIR4</accession>
<gene>
    <name evidence="5" type="ORF">I316_07381</name>
</gene>
<feature type="transmembrane region" description="Helical" evidence="4">
    <location>
        <begin position="405"/>
        <end position="426"/>
    </location>
</feature>
<feature type="transmembrane region" description="Helical" evidence="4">
    <location>
        <begin position="232"/>
        <end position="252"/>
    </location>
</feature>
<feature type="transmembrane region" description="Helical" evidence="4">
    <location>
        <begin position="178"/>
        <end position="197"/>
    </location>
</feature>
<evidence type="ECO:0000313" key="6">
    <source>
        <dbReference type="Proteomes" id="UP000092666"/>
    </source>
</evidence>
<feature type="transmembrane region" description="Helical" evidence="4">
    <location>
        <begin position="295"/>
        <end position="315"/>
    </location>
</feature>
<name>A0A1B9GIR4_9TREE</name>
<evidence type="ECO:0000256" key="4">
    <source>
        <dbReference type="SAM" id="Phobius"/>
    </source>
</evidence>
<keyword evidence="4" id="KW-1133">Transmembrane helix</keyword>
<feature type="region of interest" description="Disordered" evidence="3">
    <location>
        <begin position="23"/>
        <end position="88"/>
    </location>
</feature>
<feature type="transmembrane region" description="Helical" evidence="4">
    <location>
        <begin position="432"/>
        <end position="455"/>
    </location>
</feature>
<dbReference type="Pfam" id="PF07690">
    <property type="entry name" value="MFS_1"/>
    <property type="match status" value="1"/>
</dbReference>
<feature type="transmembrane region" description="Helical" evidence="4">
    <location>
        <begin position="335"/>
        <end position="358"/>
    </location>
</feature>
<dbReference type="InterPro" id="IPR036259">
    <property type="entry name" value="MFS_trans_sf"/>
</dbReference>
<feature type="transmembrane region" description="Helical" evidence="4">
    <location>
        <begin position="204"/>
        <end position="226"/>
    </location>
</feature>
<proteinExistence type="inferred from homology"/>
<dbReference type="InterPro" id="IPR050327">
    <property type="entry name" value="Proton-linked_MCT"/>
</dbReference>
<reference evidence="5 6" key="1">
    <citation type="submission" date="2013-07" db="EMBL/GenBank/DDBJ databases">
        <title>The Genome Sequence of Cryptococcus heveanensis BCC8398.</title>
        <authorList>
            <consortium name="The Broad Institute Genome Sequencing Platform"/>
            <person name="Cuomo C."/>
            <person name="Litvintseva A."/>
            <person name="Chen Y."/>
            <person name="Heitman J."/>
            <person name="Sun S."/>
            <person name="Springer D."/>
            <person name="Dromer F."/>
            <person name="Young S.K."/>
            <person name="Zeng Q."/>
            <person name="Gargeya S."/>
            <person name="Fitzgerald M."/>
            <person name="Abouelleil A."/>
            <person name="Alvarado L."/>
            <person name="Berlin A.M."/>
            <person name="Chapman S.B."/>
            <person name="Dewar J."/>
            <person name="Goldberg J."/>
            <person name="Griggs A."/>
            <person name="Gujja S."/>
            <person name="Hansen M."/>
            <person name="Howarth C."/>
            <person name="Imamovic A."/>
            <person name="Larimer J."/>
            <person name="McCowan C."/>
            <person name="Murphy C."/>
            <person name="Pearson M."/>
            <person name="Priest M."/>
            <person name="Roberts A."/>
            <person name="Saif S."/>
            <person name="Shea T."/>
            <person name="Sykes S."/>
            <person name="Wortman J."/>
            <person name="Nusbaum C."/>
            <person name="Birren B."/>
        </authorList>
    </citation>
    <scope>NUCLEOTIDE SEQUENCE [LARGE SCALE GENOMIC DNA]</scope>
    <source>
        <strain evidence="5 6">BCC8398</strain>
    </source>
</reference>
<dbReference type="AlphaFoldDB" id="A0A1B9GIR4"/>
<dbReference type="OrthoDB" id="2213137at2759"/>
<dbReference type="GO" id="GO:0016020">
    <property type="term" value="C:membrane"/>
    <property type="evidence" value="ECO:0007669"/>
    <property type="project" value="UniProtKB-SubCell"/>
</dbReference>
<feature type="transmembrane region" description="Helical" evidence="4">
    <location>
        <begin position="467"/>
        <end position="491"/>
    </location>
</feature>
<dbReference type="InterPro" id="IPR011701">
    <property type="entry name" value="MFS"/>
</dbReference>
<evidence type="ECO:0000256" key="2">
    <source>
        <dbReference type="ARBA" id="ARBA00006727"/>
    </source>
</evidence>
<evidence type="ECO:0000256" key="3">
    <source>
        <dbReference type="SAM" id="MobiDB-lite"/>
    </source>
</evidence>
<dbReference type="Gene3D" id="1.20.1250.20">
    <property type="entry name" value="MFS general substrate transporter like domains"/>
    <property type="match status" value="2"/>
</dbReference>
<feature type="compositionally biased region" description="Acidic residues" evidence="3">
    <location>
        <begin position="47"/>
        <end position="58"/>
    </location>
</feature>
<feature type="transmembrane region" description="Helical" evidence="4">
    <location>
        <begin position="136"/>
        <end position="158"/>
    </location>
</feature>
<comment type="subcellular location">
    <subcellularLocation>
        <location evidence="1">Membrane</location>
        <topology evidence="1">Multi-pass membrane protein</topology>
    </subcellularLocation>
</comment>
<dbReference type="PANTHER" id="PTHR11360">
    <property type="entry name" value="MONOCARBOXYLATE TRANSPORTER"/>
    <property type="match status" value="1"/>
</dbReference>
<organism evidence="5 6">
    <name type="scientific">Kwoniella heveanensis BCC8398</name>
    <dbReference type="NCBI Taxonomy" id="1296120"/>
    <lineage>
        <taxon>Eukaryota</taxon>
        <taxon>Fungi</taxon>
        <taxon>Dikarya</taxon>
        <taxon>Basidiomycota</taxon>
        <taxon>Agaricomycotina</taxon>
        <taxon>Tremellomycetes</taxon>
        <taxon>Tremellales</taxon>
        <taxon>Cryptococcaceae</taxon>
        <taxon>Kwoniella</taxon>
    </lineage>
</organism>
<feature type="compositionally biased region" description="Basic and acidic residues" evidence="3">
    <location>
        <begin position="32"/>
        <end position="46"/>
    </location>
</feature>
<sequence length="539" mass="58122">MFTVRIDTSQIRNTYTRPFEVEIPRNTFTRPSELEPDIHRDRRPSPFEDDLDDLDDDSSPQQFEILDESEPTLADMSPTPPPQVVEPVQRTPDAADVENEKTQNDIGVPGTPTQNGNGGMVEAEAEAEDEVPDGGYGWVIVVCLMAANAVTWGVNTTYGVYTAYYLQNNYFHGGSTLGYAWVGGLSVATCLLCGPAANYMTGKIGFRATMMLGVVGIVLGQCMAGICHSFGSFLFCQGILFGAGLGFTLVPSQPLLAHWFKKRLALATGIATSGSGLGGLILSNTTRLIIDRLSVKWALVINGLISLAFLVPAVFLLKGRHKAVGARQAPLELKWLWHGGFLWIWLWGAFTIMAYFIALYSLASFATHALNLPQSQGAALQSILSAGQMIGRPMWGYFLDTGGRLNLTIICYILCGISTLAIWLPAESFGVLVFYALVQGMTGGTIWSTAAPVTAKVVGVKDLASALSIFWISLVIPSLVGQPIAIALLEYSTNHLGRTGAEAYYISIGFCGGLALFAAGLLYGSKWWLQGSGKVFVKT</sequence>
<reference evidence="6" key="2">
    <citation type="submission" date="2013-12" db="EMBL/GenBank/DDBJ databases">
        <title>Evolution of pathogenesis and genome organization in the Tremellales.</title>
        <authorList>
            <person name="Cuomo C."/>
            <person name="Litvintseva A."/>
            <person name="Heitman J."/>
            <person name="Chen Y."/>
            <person name="Sun S."/>
            <person name="Springer D."/>
            <person name="Dromer F."/>
            <person name="Young S."/>
            <person name="Zeng Q."/>
            <person name="Chapman S."/>
            <person name="Gujja S."/>
            <person name="Saif S."/>
            <person name="Birren B."/>
        </authorList>
    </citation>
    <scope>NUCLEOTIDE SEQUENCE [LARGE SCALE GENOMIC DNA]</scope>
    <source>
        <strain evidence="6">BCC8398</strain>
    </source>
</reference>
<evidence type="ECO:0000256" key="1">
    <source>
        <dbReference type="ARBA" id="ARBA00004141"/>
    </source>
</evidence>
<evidence type="ECO:0008006" key="7">
    <source>
        <dbReference type="Google" id="ProtNLM"/>
    </source>
</evidence>